<organism evidence="1 2">
    <name type="scientific">Lactobacillus bombicola</name>
    <dbReference type="NCBI Taxonomy" id="1505723"/>
    <lineage>
        <taxon>Bacteria</taxon>
        <taxon>Bacillati</taxon>
        <taxon>Bacillota</taxon>
        <taxon>Bacilli</taxon>
        <taxon>Lactobacillales</taxon>
        <taxon>Lactobacillaceae</taxon>
        <taxon>Lactobacillus</taxon>
    </lineage>
</organism>
<dbReference type="AlphaFoldDB" id="A0A1I1S2X8"/>
<protein>
    <recommendedName>
        <fullName evidence="3">YolD-like protein</fullName>
    </recommendedName>
</protein>
<proteinExistence type="predicted"/>
<gene>
    <name evidence="1" type="ORF">SAMN04487792_0698</name>
</gene>
<name>A0A1I1S2X8_9LACO</name>
<dbReference type="Proteomes" id="UP000199599">
    <property type="component" value="Unassembled WGS sequence"/>
</dbReference>
<dbReference type="RefSeq" id="WP_090092759.1">
    <property type="nucleotide sequence ID" value="NZ_CBCRVU010000003.1"/>
</dbReference>
<dbReference type="EMBL" id="FOMN01000003">
    <property type="protein sequence ID" value="SFD40886.1"/>
    <property type="molecule type" value="Genomic_DNA"/>
</dbReference>
<accession>A0A1I1S2X8</accession>
<evidence type="ECO:0000313" key="2">
    <source>
        <dbReference type="Proteomes" id="UP000199599"/>
    </source>
</evidence>
<sequence>MKNSLKKIYHYLFDYDNNKPDGTNQYSSEILTLLTMAMHNQKYVLVTFQDGQSEIGQVNQQLSAQKFILRSTNQKLLHIVDINYLIRVDLA</sequence>
<evidence type="ECO:0008006" key="3">
    <source>
        <dbReference type="Google" id="ProtNLM"/>
    </source>
</evidence>
<evidence type="ECO:0000313" key="1">
    <source>
        <dbReference type="EMBL" id="SFD40886.1"/>
    </source>
</evidence>
<reference evidence="2" key="1">
    <citation type="submission" date="2016-10" db="EMBL/GenBank/DDBJ databases">
        <authorList>
            <person name="Varghese N."/>
            <person name="Submissions S."/>
        </authorList>
    </citation>
    <scope>NUCLEOTIDE SEQUENCE [LARGE SCALE GENOMIC DNA]</scope>
    <source>
        <strain evidence="2">R-53102</strain>
    </source>
</reference>
<dbReference type="STRING" id="1505723.SAMN04487792_0698"/>